<protein>
    <submittedName>
        <fullName evidence="2">DUF2264 domain-containing protein</fullName>
    </submittedName>
</protein>
<reference evidence="3" key="1">
    <citation type="journal article" date="2019" name="Int. J. Syst. Evol. Microbiol.">
        <title>The Global Catalogue of Microorganisms (GCM) 10K type strain sequencing project: providing services to taxonomists for standard genome sequencing and annotation.</title>
        <authorList>
            <consortium name="The Broad Institute Genomics Platform"/>
            <consortium name="The Broad Institute Genome Sequencing Center for Infectious Disease"/>
            <person name="Wu L."/>
            <person name="Ma J."/>
        </authorList>
    </citation>
    <scope>NUCLEOTIDE SEQUENCE [LARGE SCALE GENOMIC DNA]</scope>
    <source>
        <strain evidence="3">JCM 17130</strain>
    </source>
</reference>
<organism evidence="2 3">
    <name type="scientific">Georgenia deserti</name>
    <dbReference type="NCBI Taxonomy" id="2093781"/>
    <lineage>
        <taxon>Bacteria</taxon>
        <taxon>Bacillati</taxon>
        <taxon>Actinomycetota</taxon>
        <taxon>Actinomycetes</taxon>
        <taxon>Micrococcales</taxon>
        <taxon>Bogoriellaceae</taxon>
        <taxon>Georgenia</taxon>
    </lineage>
</organism>
<proteinExistence type="predicted"/>
<dbReference type="PANTHER" id="PTHR35339">
    <property type="entry name" value="LINALOOL DEHYDRATASE_ISOMERASE DOMAIN-CONTAINING PROTEIN"/>
    <property type="match status" value="1"/>
</dbReference>
<dbReference type="InterPro" id="IPR016624">
    <property type="entry name" value="UCP014753"/>
</dbReference>
<keyword evidence="3" id="KW-1185">Reference proteome</keyword>
<dbReference type="EMBL" id="JBHUEE010000002">
    <property type="protein sequence ID" value="MFD1717335.1"/>
    <property type="molecule type" value="Genomic_DNA"/>
</dbReference>
<comment type="caution">
    <text evidence="2">The sequence shown here is derived from an EMBL/GenBank/DDBJ whole genome shotgun (WGS) entry which is preliminary data.</text>
</comment>
<dbReference type="Proteomes" id="UP001597277">
    <property type="component" value="Unassembled WGS sequence"/>
</dbReference>
<dbReference type="RefSeq" id="WP_388003364.1">
    <property type="nucleotide sequence ID" value="NZ_JBHUEE010000002.1"/>
</dbReference>
<feature type="domain" description="DUF2264" evidence="1">
    <location>
        <begin position="28"/>
        <end position="377"/>
    </location>
</feature>
<evidence type="ECO:0000313" key="3">
    <source>
        <dbReference type="Proteomes" id="UP001597277"/>
    </source>
</evidence>
<gene>
    <name evidence="2" type="ORF">ACFSE6_05790</name>
</gene>
<evidence type="ECO:0000259" key="1">
    <source>
        <dbReference type="Pfam" id="PF10022"/>
    </source>
</evidence>
<evidence type="ECO:0000313" key="2">
    <source>
        <dbReference type="EMBL" id="MFD1717335.1"/>
    </source>
</evidence>
<dbReference type="InterPro" id="IPR049349">
    <property type="entry name" value="DUF2264_N"/>
</dbReference>
<name>A0ABW4L207_9MICO</name>
<dbReference type="PANTHER" id="PTHR35339:SF4">
    <property type="entry name" value="LINALOOL DEHYDRATASE_ISOMERASE DOMAIN-CONTAINING PROTEIN"/>
    <property type="match status" value="1"/>
</dbReference>
<dbReference type="Pfam" id="PF10022">
    <property type="entry name" value="DUF2264"/>
    <property type="match status" value="1"/>
</dbReference>
<accession>A0ABW4L207</accession>
<sequence>MTLDAAALGWDLPLPDEDTERSPETGWTRTHWATVADNLLLAARRYASDGGAHLDLPGRPSRSGVLSDGLEGWARTFPLAAMRVRGEAGADPHGHLDFYRRGVVAGTRHTLDSERTAESWQDIRSASEAGQPMVESASVAIGLHLTRPWLWDSLTAREQDGVEGWLRGALTHDPAPNNWYLFPMMVAGFLEDVGRGDAATAAAIDHALALLETWYDGEGWYRDGDGRAYDHYIGWIMHFYPVLYAWLRGDEPLLSRFADRLEEFLGSFLPTFDANGAPLHQGRSLTYRTAALAAPAMASVVGRHPWPAGQARALTSRTLRYFLERGSVERGLFSLGWHGPHDATLQSYSGPGSPYWAVHGFAALLLGEADPYWTETEIAPPTSTGTRHIAAVGWLIQSTDDGLVRVHNHGSDHMHPGADEGGDPDPLYARLAYSTRTGPTPVTNVADNSVEIEHEGRVSVRRRIHPLGTAPGWAASAWQPRFPGVAGFVPGPRRGAGTILPGAWIDVLTLADGADEVRVVRLRGLRAGHRVRLSGWAMAGEEPGDLTTALQPSAVEIRTTDLTSVLTGLAGLGEAHVLRAPAGTAYGRWALVPAVTGTWEGSLLVAHARLAGGSSEAAVPTAEVDGTTARITLSRGVRTVDWSAECPTVAG</sequence>